<sequence>MHTSALLLPALAALLDVAAAHGFVTGVSINGAWTKGSDPVWYYYAADQKPVTAGWDSLNQDLGFVSPSSFQSVDIACHKSATAGKAYASVNAGDTIKFSWNTWPDSHKGPVINYIAPCNGECTTQSASNLRWSKISQAGLITPGGTGTWVTDQLIANNFSTSMTLPRNLKAGNYVIRHEIIALHGGNSDNGAQAYPQCLNFKVGGSGTVAPSGGVAGTALYTRTDPGILFNLYTNPTSYPYPGPALWTAAN</sequence>
<dbReference type="PANTHER" id="PTHR33353:SF34">
    <property type="entry name" value="ENDO-BETA-1,4-GLUCANASE D"/>
    <property type="match status" value="1"/>
</dbReference>
<organism evidence="7 8">
    <name type="scientific">Trematosphaeria pertusa</name>
    <dbReference type="NCBI Taxonomy" id="390896"/>
    <lineage>
        <taxon>Eukaryota</taxon>
        <taxon>Fungi</taxon>
        <taxon>Dikarya</taxon>
        <taxon>Ascomycota</taxon>
        <taxon>Pezizomycotina</taxon>
        <taxon>Dothideomycetes</taxon>
        <taxon>Pleosporomycetidae</taxon>
        <taxon>Pleosporales</taxon>
        <taxon>Massarineae</taxon>
        <taxon>Trematosphaeriaceae</taxon>
        <taxon>Trematosphaeria</taxon>
    </lineage>
</organism>
<dbReference type="InterPro" id="IPR049892">
    <property type="entry name" value="AA9"/>
</dbReference>
<evidence type="ECO:0000313" key="7">
    <source>
        <dbReference type="EMBL" id="KAF2250395.1"/>
    </source>
</evidence>
<dbReference type="CDD" id="cd21175">
    <property type="entry name" value="LPMO_AA9"/>
    <property type="match status" value="1"/>
</dbReference>
<dbReference type="Proteomes" id="UP000800094">
    <property type="component" value="Unassembled WGS sequence"/>
</dbReference>
<gene>
    <name evidence="7" type="ORF">BU26DRAFT_483369</name>
</gene>
<evidence type="ECO:0000259" key="6">
    <source>
        <dbReference type="Pfam" id="PF03443"/>
    </source>
</evidence>
<feature type="chain" id="PRO_5025481452" evidence="5">
    <location>
        <begin position="21"/>
        <end position="251"/>
    </location>
</feature>
<keyword evidence="5" id="KW-0732">Signal</keyword>
<evidence type="ECO:0000256" key="5">
    <source>
        <dbReference type="SAM" id="SignalP"/>
    </source>
</evidence>
<dbReference type="PANTHER" id="PTHR33353">
    <property type="entry name" value="PUTATIVE (AFU_ORTHOLOGUE AFUA_1G12560)-RELATED"/>
    <property type="match status" value="1"/>
</dbReference>
<evidence type="ECO:0000256" key="2">
    <source>
        <dbReference type="ARBA" id="ARBA00004613"/>
    </source>
</evidence>
<dbReference type="GO" id="GO:0005576">
    <property type="term" value="C:extracellular region"/>
    <property type="evidence" value="ECO:0007669"/>
    <property type="project" value="UniProtKB-SubCell"/>
</dbReference>
<dbReference type="Gene3D" id="2.70.50.70">
    <property type="match status" value="1"/>
</dbReference>
<keyword evidence="8" id="KW-1185">Reference proteome</keyword>
<dbReference type="Pfam" id="PF03443">
    <property type="entry name" value="AA9"/>
    <property type="match status" value="1"/>
</dbReference>
<keyword evidence="4" id="KW-1015">Disulfide bond</keyword>
<keyword evidence="7" id="KW-0503">Monooxygenase</keyword>
<keyword evidence="7" id="KW-0560">Oxidoreductase</keyword>
<dbReference type="InterPro" id="IPR005103">
    <property type="entry name" value="AA9_LPMO"/>
</dbReference>
<feature type="domain" description="Auxiliary Activity family 9 catalytic" evidence="6">
    <location>
        <begin position="21"/>
        <end position="239"/>
    </location>
</feature>
<evidence type="ECO:0000313" key="8">
    <source>
        <dbReference type="Proteomes" id="UP000800094"/>
    </source>
</evidence>
<feature type="signal peptide" evidence="5">
    <location>
        <begin position="1"/>
        <end position="20"/>
    </location>
</feature>
<keyword evidence="3" id="KW-0964">Secreted</keyword>
<dbReference type="GO" id="GO:0004497">
    <property type="term" value="F:monooxygenase activity"/>
    <property type="evidence" value="ECO:0007669"/>
    <property type="project" value="UniProtKB-KW"/>
</dbReference>
<comment type="cofactor">
    <cofactor evidence="1">
        <name>Cu(2+)</name>
        <dbReference type="ChEBI" id="CHEBI:29036"/>
    </cofactor>
</comment>
<protein>
    <submittedName>
        <fullName evidence="7">Lytic polysaccharide monooxygenase</fullName>
    </submittedName>
</protein>
<name>A0A6A6IIF6_9PLEO</name>
<dbReference type="AlphaFoldDB" id="A0A6A6IIF6"/>
<dbReference type="RefSeq" id="XP_033685399.1">
    <property type="nucleotide sequence ID" value="XM_033825804.1"/>
</dbReference>
<evidence type="ECO:0000256" key="4">
    <source>
        <dbReference type="ARBA" id="ARBA00023157"/>
    </source>
</evidence>
<evidence type="ECO:0000256" key="1">
    <source>
        <dbReference type="ARBA" id="ARBA00001973"/>
    </source>
</evidence>
<comment type="subcellular location">
    <subcellularLocation>
        <location evidence="2">Secreted</location>
    </subcellularLocation>
</comment>
<dbReference type="OrthoDB" id="4849160at2759"/>
<dbReference type="EMBL" id="ML987194">
    <property type="protein sequence ID" value="KAF2250395.1"/>
    <property type="molecule type" value="Genomic_DNA"/>
</dbReference>
<evidence type="ECO:0000256" key="3">
    <source>
        <dbReference type="ARBA" id="ARBA00022525"/>
    </source>
</evidence>
<proteinExistence type="predicted"/>
<reference evidence="7" key="1">
    <citation type="journal article" date="2020" name="Stud. Mycol.">
        <title>101 Dothideomycetes genomes: a test case for predicting lifestyles and emergence of pathogens.</title>
        <authorList>
            <person name="Haridas S."/>
            <person name="Albert R."/>
            <person name="Binder M."/>
            <person name="Bloem J."/>
            <person name="Labutti K."/>
            <person name="Salamov A."/>
            <person name="Andreopoulos B."/>
            <person name="Baker S."/>
            <person name="Barry K."/>
            <person name="Bills G."/>
            <person name="Bluhm B."/>
            <person name="Cannon C."/>
            <person name="Castanera R."/>
            <person name="Culley D."/>
            <person name="Daum C."/>
            <person name="Ezra D."/>
            <person name="Gonzalez J."/>
            <person name="Henrissat B."/>
            <person name="Kuo A."/>
            <person name="Liang C."/>
            <person name="Lipzen A."/>
            <person name="Lutzoni F."/>
            <person name="Magnuson J."/>
            <person name="Mondo S."/>
            <person name="Nolan M."/>
            <person name="Ohm R."/>
            <person name="Pangilinan J."/>
            <person name="Park H.-J."/>
            <person name="Ramirez L."/>
            <person name="Alfaro M."/>
            <person name="Sun H."/>
            <person name="Tritt A."/>
            <person name="Yoshinaga Y."/>
            <person name="Zwiers L.-H."/>
            <person name="Turgeon B."/>
            <person name="Goodwin S."/>
            <person name="Spatafora J."/>
            <person name="Crous P."/>
            <person name="Grigoriev I."/>
        </authorList>
    </citation>
    <scope>NUCLEOTIDE SEQUENCE</scope>
    <source>
        <strain evidence="7">CBS 122368</strain>
    </source>
</reference>
<accession>A0A6A6IIF6</accession>
<dbReference type="GeneID" id="54579134"/>